<evidence type="ECO:0000256" key="2">
    <source>
        <dbReference type="ARBA" id="ARBA00008180"/>
    </source>
</evidence>
<keyword evidence="3" id="KW-0813">Transport</keyword>
<comment type="similarity">
    <text evidence="2">Belongs to the VPS52 family.</text>
</comment>
<dbReference type="InterPro" id="IPR048319">
    <property type="entry name" value="Vps52_CC"/>
</dbReference>
<dbReference type="EMBL" id="JBBBZM010000259">
    <property type="protein sequence ID" value="KAL0631368.1"/>
    <property type="molecule type" value="Genomic_DNA"/>
</dbReference>
<feature type="compositionally biased region" description="Low complexity" evidence="6">
    <location>
        <begin position="1"/>
        <end position="10"/>
    </location>
</feature>
<evidence type="ECO:0000313" key="10">
    <source>
        <dbReference type="Proteomes" id="UP001447188"/>
    </source>
</evidence>
<dbReference type="PANTHER" id="PTHR14190">
    <property type="entry name" value="SUPPRESSOR OF ACTIN MUTATIONS 2/VACUOLAR PROTEIN SORTING 52"/>
    <property type="match status" value="1"/>
</dbReference>
<evidence type="ECO:0000256" key="6">
    <source>
        <dbReference type="SAM" id="MobiDB-lite"/>
    </source>
</evidence>
<feature type="domain" description="Vps52 C-terminal" evidence="8">
    <location>
        <begin position="358"/>
        <end position="683"/>
    </location>
</feature>
<evidence type="ECO:0000256" key="1">
    <source>
        <dbReference type="ARBA" id="ARBA00004601"/>
    </source>
</evidence>
<comment type="caution">
    <text evidence="9">The sequence shown here is derived from an EMBL/GenBank/DDBJ whole genome shotgun (WGS) entry which is preliminary data.</text>
</comment>
<name>A0ABR3G682_9PEZI</name>
<dbReference type="Proteomes" id="UP001447188">
    <property type="component" value="Unassembled WGS sequence"/>
</dbReference>
<feature type="compositionally biased region" description="Low complexity" evidence="6">
    <location>
        <begin position="43"/>
        <end position="68"/>
    </location>
</feature>
<accession>A0ABR3G682</accession>
<feature type="domain" description="Vps52 coiled-coil" evidence="7">
    <location>
        <begin position="170"/>
        <end position="341"/>
    </location>
</feature>
<feature type="region of interest" description="Disordered" evidence="6">
    <location>
        <begin position="1"/>
        <end position="77"/>
    </location>
</feature>
<protein>
    <submittedName>
        <fullName evidence="9">Vacuolar protein sorting-associated protein 52</fullName>
    </submittedName>
</protein>
<keyword evidence="5" id="KW-0333">Golgi apparatus</keyword>
<keyword evidence="4" id="KW-0653">Protein transport</keyword>
<dbReference type="PANTHER" id="PTHR14190:SF7">
    <property type="entry name" value="VACUOLAR PROTEIN SORTING-ASSOCIATED PROTEIN 52 HOMOLOG"/>
    <property type="match status" value="1"/>
</dbReference>
<evidence type="ECO:0000256" key="3">
    <source>
        <dbReference type="ARBA" id="ARBA00022448"/>
    </source>
</evidence>
<evidence type="ECO:0000259" key="8">
    <source>
        <dbReference type="Pfam" id="PF20655"/>
    </source>
</evidence>
<evidence type="ECO:0000256" key="4">
    <source>
        <dbReference type="ARBA" id="ARBA00022927"/>
    </source>
</evidence>
<keyword evidence="10" id="KW-1185">Reference proteome</keyword>
<sequence length="687" mass="76819">MWRPGAWNNPANPPAREVSPLPLHSNQASSPLPGRRPGPGGRPPLSHRTSSLSLASSTNASTTSLSSSMRGQNQLSHGIRRAATVQVPPGIRDPLDVLEGILGVQLKAGMEAEIDDLEIGEAPDLGDEEGIDFGGLSLEEFVVREERQEAENKQMQIRARNHSVNTLVDYEREQGKFVDLHRSIKACDEVLKSVESYLYSFQTDLGVVSAEIETLQNRSTNLNKRLDNRKNVEKMLGPVVEDVALSPSVIRRIVEGDVNDSWVKALKEADRKMKAIEALDSRKVKAAQDVKPELERLTHKAIERVRDFFVTKIKAIRVPGANAHVIQQQGFIRYKELFLFMATHHAQLAEEIGQAYINTMRWYYLSHFQRYNTALQKLKLHTMDKHDTVGQDEPARRNNLLPSLKSVPASSYDPFNIGRRIDTLKNRTAPILTSHLAEEDRMTHYPEVVFRHFNVALVENASAEYLFITDFFAHKTYDQASAMFSALFTPTFTLAQSVTKQLIDSTIDCHGVLLCVRLNQYSAFEMQKRRVPAADAYINATNMLLWPRFQIVMDAHCESLRKSSLVGVGSARGQMSALGLSATNTAKQSAAPHFLTQRFACFVQGILALSSEAGDDEPVANSLGRLRGDFETFLTKLSAGISEKGKRERFLFNNYSLVLTIISDTDGKLANEQKAHFEALKKTFESK</sequence>
<evidence type="ECO:0000313" key="9">
    <source>
        <dbReference type="EMBL" id="KAL0631368.1"/>
    </source>
</evidence>
<evidence type="ECO:0000256" key="5">
    <source>
        <dbReference type="ARBA" id="ARBA00023034"/>
    </source>
</evidence>
<dbReference type="Pfam" id="PF20655">
    <property type="entry name" value="Vps52_C"/>
    <property type="match status" value="1"/>
</dbReference>
<evidence type="ECO:0000259" key="7">
    <source>
        <dbReference type="Pfam" id="PF04129"/>
    </source>
</evidence>
<dbReference type="Pfam" id="PF04129">
    <property type="entry name" value="Vps52_CC"/>
    <property type="match status" value="1"/>
</dbReference>
<dbReference type="InterPro" id="IPR048361">
    <property type="entry name" value="Vps52_C"/>
</dbReference>
<dbReference type="InterPro" id="IPR007258">
    <property type="entry name" value="Vps52"/>
</dbReference>
<proteinExistence type="inferred from homology"/>
<gene>
    <name evidence="9" type="primary">VPS52</name>
    <name evidence="9" type="ORF">Q9L58_009776</name>
</gene>
<reference evidence="9 10" key="1">
    <citation type="submission" date="2024-02" db="EMBL/GenBank/DDBJ databases">
        <title>Discinaceae phylogenomics.</title>
        <authorList>
            <person name="Dirks A.C."/>
            <person name="James T.Y."/>
        </authorList>
    </citation>
    <scope>NUCLEOTIDE SEQUENCE [LARGE SCALE GENOMIC DNA]</scope>
    <source>
        <strain evidence="9 10">ACD0624</strain>
    </source>
</reference>
<comment type="subcellular location">
    <subcellularLocation>
        <location evidence="1">Golgi apparatus</location>
        <location evidence="1">trans-Golgi network</location>
    </subcellularLocation>
</comment>
<organism evidence="9 10">
    <name type="scientific">Discina gigas</name>
    <dbReference type="NCBI Taxonomy" id="1032678"/>
    <lineage>
        <taxon>Eukaryota</taxon>
        <taxon>Fungi</taxon>
        <taxon>Dikarya</taxon>
        <taxon>Ascomycota</taxon>
        <taxon>Pezizomycotina</taxon>
        <taxon>Pezizomycetes</taxon>
        <taxon>Pezizales</taxon>
        <taxon>Discinaceae</taxon>
        <taxon>Discina</taxon>
    </lineage>
</organism>